<comment type="caution">
    <text evidence="2">The sequence shown here is derived from an EMBL/GenBank/DDBJ whole genome shotgun (WGS) entry which is preliminary data.</text>
</comment>
<dbReference type="PANTHER" id="PTHR34613:SF1">
    <property type="entry name" value="SLL6017 PROTEIN"/>
    <property type="match status" value="1"/>
</dbReference>
<organism evidence="2 3">
    <name type="scientific">Trichormus variabilis N2B</name>
    <dbReference type="NCBI Taxonomy" id="2681315"/>
    <lineage>
        <taxon>Bacteria</taxon>
        <taxon>Bacillati</taxon>
        <taxon>Cyanobacteriota</taxon>
        <taxon>Cyanophyceae</taxon>
        <taxon>Nostocales</taxon>
        <taxon>Nostocaceae</taxon>
        <taxon>Trichormus</taxon>
    </lineage>
</organism>
<feature type="domain" description="DUF4351" evidence="1">
    <location>
        <begin position="214"/>
        <end position="272"/>
    </location>
</feature>
<sequence>MAYDNICRYLTSEYPLPFVQWLLNCNATDIQVLPTELSLEPIRSDALFQVPELNVILHLEFQTLPTSNPPLPVRMLDYWLRIYRKYECPIEQVVIFLRPTNSPTVYNDTLAVGKTRHQFRIIRLWEQNPEPLLNNPALLPLAVLAQTNSPENILEQVAAQVDRIEESEERKNIAACVELLASIKFDRQLIQQYLTEELMRESPLYQEILQEGREQGFRQGKLETLTRQLTRRLGTIPADIQQQITLLSIDQLDALSEALLDFTNTSDLASWLQTDARNFI</sequence>
<dbReference type="InterPro" id="IPR025587">
    <property type="entry name" value="DUF4351"/>
</dbReference>
<dbReference type="Proteomes" id="UP000570851">
    <property type="component" value="Unassembled WGS sequence"/>
</dbReference>
<dbReference type="EMBL" id="JACKZP010000155">
    <property type="protein sequence ID" value="MBC1305064.1"/>
    <property type="molecule type" value="Genomic_DNA"/>
</dbReference>
<keyword evidence="3" id="KW-1185">Reference proteome</keyword>
<evidence type="ECO:0000313" key="2">
    <source>
        <dbReference type="EMBL" id="MBC1305064.1"/>
    </source>
</evidence>
<protein>
    <submittedName>
        <fullName evidence="2">Rpn family recombination-promoting nuclease/putative transposase</fullName>
    </submittedName>
</protein>
<evidence type="ECO:0000259" key="1">
    <source>
        <dbReference type="Pfam" id="PF14261"/>
    </source>
</evidence>
<evidence type="ECO:0000313" key="3">
    <source>
        <dbReference type="Proteomes" id="UP000570851"/>
    </source>
</evidence>
<dbReference type="RefSeq" id="WP_011319799.1">
    <property type="nucleotide sequence ID" value="NZ_JACKZP010000155.1"/>
</dbReference>
<dbReference type="GeneID" id="58725826"/>
<dbReference type="Pfam" id="PF14261">
    <property type="entry name" value="DUF4351"/>
    <property type="match status" value="1"/>
</dbReference>
<dbReference type="PANTHER" id="PTHR34613">
    <property type="entry name" value="SLL0800 PROTEIN"/>
    <property type="match status" value="1"/>
</dbReference>
<proteinExistence type="predicted"/>
<reference evidence="2 3" key="1">
    <citation type="submission" date="2019-11" db="EMBL/GenBank/DDBJ databases">
        <title>Comparison of genomes from free-living endosymbiotic cyanobacteria isolated from Azolla.</title>
        <authorList>
            <person name="Thiel T."/>
            <person name="Pratte B."/>
        </authorList>
    </citation>
    <scope>NUCLEOTIDE SEQUENCE [LARGE SCALE GENOMIC DNA]</scope>
    <source>
        <strain evidence="2 3">N2B</strain>
    </source>
</reference>
<gene>
    <name evidence="2" type="ORF">GNE12_24425</name>
</gene>
<name>A0ABR6SFM4_ANAVA</name>
<accession>A0ABR6SFM4</accession>